<evidence type="ECO:0000313" key="11">
    <source>
        <dbReference type="EMBL" id="QOY34136.1"/>
    </source>
</evidence>
<reference evidence="11 12" key="3">
    <citation type="journal article" date="2019" name="Int. J. Syst. Evol. Microbiol.">
        <title>Anaerobacillus isosaccharinicus sp. nov., an alkaliphilic bacterium which degrades isosaccharinic acid.</title>
        <authorList>
            <person name="Bassil N.M."/>
            <person name="Lloyd J.R."/>
        </authorList>
    </citation>
    <scope>NUCLEOTIDE SEQUENCE [LARGE SCALE GENOMIC DNA]</scope>
    <source>
        <strain evidence="11 12">NB2006</strain>
    </source>
</reference>
<dbReference type="InterPro" id="IPR029062">
    <property type="entry name" value="Class_I_gatase-like"/>
</dbReference>
<keyword evidence="8" id="KW-0665">Pyrimidine biosynthesis</keyword>
<dbReference type="HAMAP" id="MF_01209">
    <property type="entry name" value="CPSase_S_chain"/>
    <property type="match status" value="1"/>
</dbReference>
<dbReference type="RefSeq" id="WP_071318562.1">
    <property type="nucleotide sequence ID" value="NZ_CP063356.2"/>
</dbReference>
<dbReference type="PANTHER" id="PTHR43418">
    <property type="entry name" value="MULTIFUNCTIONAL TRYPTOPHAN BIOSYNTHESIS PROTEIN-RELATED"/>
    <property type="match status" value="1"/>
</dbReference>
<dbReference type="SUPFAM" id="SSF52021">
    <property type="entry name" value="Carbamoyl phosphate synthetase, small subunit N-terminal domain"/>
    <property type="match status" value="1"/>
</dbReference>
<feature type="binding site" evidence="8">
    <location>
        <position position="244"/>
    </location>
    <ligand>
        <name>L-glutamine</name>
        <dbReference type="ChEBI" id="CHEBI:58359"/>
    </ligand>
</feature>
<dbReference type="PRINTS" id="PR00099">
    <property type="entry name" value="CPSGATASE"/>
</dbReference>
<evidence type="ECO:0000256" key="2">
    <source>
        <dbReference type="ARBA" id="ARBA00007800"/>
    </source>
</evidence>
<dbReference type="InterPro" id="IPR035686">
    <property type="entry name" value="CPSase_GATase1"/>
</dbReference>
<dbReference type="PANTHER" id="PTHR43418:SF7">
    <property type="entry name" value="CARBAMOYL-PHOSPHATE SYNTHASE SMALL CHAIN"/>
    <property type="match status" value="1"/>
</dbReference>
<dbReference type="SUPFAM" id="SSF52317">
    <property type="entry name" value="Class I glutamine amidotransferase-like"/>
    <property type="match status" value="1"/>
</dbReference>
<dbReference type="NCBIfam" id="NF009475">
    <property type="entry name" value="PRK12838.1"/>
    <property type="match status" value="1"/>
</dbReference>
<keyword evidence="4 8" id="KW-0547">Nucleotide-binding</keyword>
<comment type="similarity">
    <text evidence="2 8">Belongs to the CarA family.</text>
</comment>
<dbReference type="GO" id="GO:0006541">
    <property type="term" value="P:glutamine metabolic process"/>
    <property type="evidence" value="ECO:0007669"/>
    <property type="project" value="InterPro"/>
</dbReference>
<evidence type="ECO:0000259" key="9">
    <source>
        <dbReference type="SMART" id="SM01097"/>
    </source>
</evidence>
<comment type="subunit">
    <text evidence="8">Composed of two chains; the small (or glutamine) chain promotes the hydrolysis of glutamine to ammonia, which is used by the large (or ammonia) chain to synthesize carbamoyl phosphate. Tetramer of heterodimers (alpha,beta)4.</text>
</comment>
<reference evidence="10 12" key="1">
    <citation type="submission" date="2016-10" db="EMBL/GenBank/DDBJ databases">
        <title>Draft genome sequences of four alkaliphilic bacteria belonging to the Anaerobacillus genus.</title>
        <authorList>
            <person name="Bassil N.M."/>
            <person name="Lloyd J.R."/>
        </authorList>
    </citation>
    <scope>NUCLEOTIDE SEQUENCE [LARGE SCALE GENOMIC DNA]</scope>
    <source>
        <strain evidence="10 12">NB2006</strain>
    </source>
</reference>
<dbReference type="UniPathway" id="UPA00070">
    <property type="reaction ID" value="UER00115"/>
</dbReference>
<comment type="catalytic activity">
    <reaction evidence="7 8">
        <text>hydrogencarbonate + L-glutamine + 2 ATP + H2O = carbamoyl phosphate + L-glutamate + 2 ADP + phosphate + 2 H(+)</text>
        <dbReference type="Rhea" id="RHEA:18633"/>
        <dbReference type="ChEBI" id="CHEBI:15377"/>
        <dbReference type="ChEBI" id="CHEBI:15378"/>
        <dbReference type="ChEBI" id="CHEBI:17544"/>
        <dbReference type="ChEBI" id="CHEBI:29985"/>
        <dbReference type="ChEBI" id="CHEBI:30616"/>
        <dbReference type="ChEBI" id="CHEBI:43474"/>
        <dbReference type="ChEBI" id="CHEBI:58228"/>
        <dbReference type="ChEBI" id="CHEBI:58359"/>
        <dbReference type="ChEBI" id="CHEBI:456216"/>
        <dbReference type="EC" id="6.3.5.5"/>
    </reaction>
</comment>
<feature type="region of interest" description="CPSase" evidence="8">
    <location>
        <begin position="1"/>
        <end position="167"/>
    </location>
</feature>
<reference evidence="11 12" key="2">
    <citation type="journal article" date="2017" name="Genome Announc.">
        <title>Draft Genome Sequences of Four Alkaliphilic Bacteria Belonging to the Anaerobacillus Genus.</title>
        <authorList>
            <person name="Bassil N.M."/>
            <person name="Lloyd J.R."/>
        </authorList>
    </citation>
    <scope>NUCLEOTIDE SEQUENCE [LARGE SCALE GENOMIC DNA]</scope>
    <source>
        <strain evidence="11 12">NB2006</strain>
    </source>
</reference>
<dbReference type="InterPro" id="IPR006274">
    <property type="entry name" value="CarbamoylP_synth_ssu"/>
</dbReference>
<evidence type="ECO:0000256" key="8">
    <source>
        <dbReference type="HAMAP-Rule" id="MF_01209"/>
    </source>
</evidence>
<evidence type="ECO:0000256" key="4">
    <source>
        <dbReference type="ARBA" id="ARBA00022741"/>
    </source>
</evidence>
<gene>
    <name evidence="8" type="primary">carA</name>
    <name evidence="11" type="ORF">AWH56_015500</name>
    <name evidence="10" type="ORF">AWH56_19165</name>
</gene>
<evidence type="ECO:0000313" key="10">
    <source>
        <dbReference type="EMBL" id="OIJ08375.1"/>
    </source>
</evidence>
<dbReference type="InterPro" id="IPR036480">
    <property type="entry name" value="CarbP_synth_ssu_N_sf"/>
</dbReference>
<proteinExistence type="inferred from homology"/>
<feature type="binding site" evidence="8">
    <location>
        <position position="45"/>
    </location>
    <ligand>
        <name>L-glutamine</name>
        <dbReference type="ChEBI" id="CHEBI:58359"/>
    </ligand>
</feature>
<keyword evidence="8" id="KW-0055">Arginine biosynthesis</keyword>
<dbReference type="GO" id="GO:0006526">
    <property type="term" value="P:L-arginine biosynthetic process"/>
    <property type="evidence" value="ECO:0007669"/>
    <property type="project" value="UniProtKB-UniRule"/>
</dbReference>
<dbReference type="GO" id="GO:0006207">
    <property type="term" value="P:'de novo' pyrimidine nucleobase biosynthetic process"/>
    <property type="evidence" value="ECO:0007669"/>
    <property type="project" value="InterPro"/>
</dbReference>
<feature type="binding site" evidence="8">
    <location>
        <position position="285"/>
    </location>
    <ligand>
        <name>L-glutamine</name>
        <dbReference type="ChEBI" id="CHEBI:58359"/>
    </ligand>
</feature>
<dbReference type="PRINTS" id="PR00096">
    <property type="entry name" value="GATASE"/>
</dbReference>
<evidence type="ECO:0000256" key="5">
    <source>
        <dbReference type="ARBA" id="ARBA00022840"/>
    </source>
</evidence>
<keyword evidence="8" id="KW-0028">Amino-acid biosynthesis</keyword>
<reference evidence="11" key="4">
    <citation type="submission" date="2020-10" db="EMBL/GenBank/DDBJ databases">
        <authorList>
            <person name="Bassil N.M."/>
            <person name="Lloyd J.R."/>
        </authorList>
    </citation>
    <scope>NUCLEOTIDE SEQUENCE</scope>
    <source>
        <strain evidence="11">NB2006</strain>
    </source>
</reference>
<dbReference type="InterPro" id="IPR017926">
    <property type="entry name" value="GATASE"/>
</dbReference>
<dbReference type="Gene3D" id="3.50.30.20">
    <property type="entry name" value="Carbamoyl-phosphate synthase small subunit, N-terminal domain"/>
    <property type="match status" value="1"/>
</dbReference>
<dbReference type="EMBL" id="LQXD01000162">
    <property type="protein sequence ID" value="OIJ08375.1"/>
    <property type="molecule type" value="Genomic_DNA"/>
</dbReference>
<dbReference type="UniPathway" id="UPA00068">
    <property type="reaction ID" value="UER00171"/>
</dbReference>
<feature type="active site" evidence="8">
    <location>
        <position position="330"/>
    </location>
</feature>
<dbReference type="SMART" id="SM01097">
    <property type="entry name" value="CPSase_sm_chain"/>
    <property type="match status" value="1"/>
</dbReference>
<accession>A0A1S2L9W8</accession>
<organism evidence="10 12">
    <name type="scientific">Anaerobacillus isosaccharinicus</name>
    <dbReference type="NCBI Taxonomy" id="1532552"/>
    <lineage>
        <taxon>Bacteria</taxon>
        <taxon>Bacillati</taxon>
        <taxon>Bacillota</taxon>
        <taxon>Bacilli</taxon>
        <taxon>Bacillales</taxon>
        <taxon>Bacillaceae</taxon>
        <taxon>Anaerobacillus</taxon>
    </lineage>
</organism>
<keyword evidence="3 8" id="KW-0436">Ligase</keyword>
<dbReference type="GO" id="GO:0005524">
    <property type="term" value="F:ATP binding"/>
    <property type="evidence" value="ECO:0007669"/>
    <property type="project" value="UniProtKB-UniRule"/>
</dbReference>
<evidence type="ECO:0000256" key="3">
    <source>
        <dbReference type="ARBA" id="ARBA00022598"/>
    </source>
</evidence>
<dbReference type="NCBIfam" id="TIGR01368">
    <property type="entry name" value="CPSaseIIsmall"/>
    <property type="match status" value="1"/>
</dbReference>
<protein>
    <recommendedName>
        <fullName evidence="8">Carbamoyl phosphate synthase small chain</fullName>
        <ecNumber evidence="8">6.3.5.5</ecNumber>
    </recommendedName>
    <alternativeName>
        <fullName evidence="8">Carbamoyl phosphate synthetase glutamine chain</fullName>
    </alternativeName>
</protein>
<feature type="binding site" evidence="8">
    <location>
        <position position="216"/>
    </location>
    <ligand>
        <name>L-glutamine</name>
        <dbReference type="ChEBI" id="CHEBI:58359"/>
    </ligand>
</feature>
<comment type="catalytic activity">
    <reaction evidence="8">
        <text>L-glutamine + H2O = L-glutamate + NH4(+)</text>
        <dbReference type="Rhea" id="RHEA:15889"/>
        <dbReference type="ChEBI" id="CHEBI:15377"/>
        <dbReference type="ChEBI" id="CHEBI:28938"/>
        <dbReference type="ChEBI" id="CHEBI:29985"/>
        <dbReference type="ChEBI" id="CHEBI:58359"/>
    </reaction>
</comment>
<dbReference type="CDD" id="cd01744">
    <property type="entry name" value="GATase1_CPSase"/>
    <property type="match status" value="1"/>
</dbReference>
<sequence length="359" mass="40130">MKGYLVLSTGEVFEGELLGESKEVYGEVVFFTGMTGYEEVITDPSFKGQMVVFTYPLIGNYGINGDDQESKAPQPSALIMQSCRSQGYHYQSHESLEKYANKYSIPVLVGVDTRAVVKRIRELGDMGAIITTNPEMIDFSTKQVIGTRNLVEEVSTTKIETFGQGDFHVVMIDFGYKKSILTSLIKLGCKVTVVPFDTDEKTINNLKPDGIFLSNGPGNPKKLLHLTEQIKRLATTYPTMGICLGHQLLALAFGGDTQKLRFGHRGANQPVQDILTKKVYITSQNHSYFVTDESLKKTGFTPRYININDRSIEGMSHILYPITSVQFHPEAHPGPTDSEEIFLHFLTDMSSKRREKVYA</sequence>
<dbReference type="GO" id="GO:0004088">
    <property type="term" value="F:carbamoyl-phosphate synthase (glutamine-hydrolyzing) activity"/>
    <property type="evidence" value="ECO:0007669"/>
    <property type="project" value="UniProtKB-UniRule"/>
</dbReference>
<feature type="domain" description="Carbamoyl-phosphate synthase small subunit N-terminal" evidence="9">
    <location>
        <begin position="1"/>
        <end position="131"/>
    </location>
</feature>
<name>A0A1S2L9W8_9BACI</name>
<comment type="caution">
    <text evidence="8">Lacks conserved residue(s) required for the propagation of feature annotation.</text>
</comment>
<dbReference type="Pfam" id="PF00988">
    <property type="entry name" value="CPSase_sm_chain"/>
    <property type="match status" value="1"/>
</dbReference>
<evidence type="ECO:0000256" key="7">
    <source>
        <dbReference type="ARBA" id="ARBA00048816"/>
    </source>
</evidence>
<feature type="binding site" evidence="8">
    <location>
        <position position="288"/>
    </location>
    <ligand>
        <name>L-glutamine</name>
        <dbReference type="ChEBI" id="CHEBI:58359"/>
    </ligand>
</feature>
<keyword evidence="5 8" id="KW-0067">ATP-binding</keyword>
<dbReference type="Pfam" id="PF00117">
    <property type="entry name" value="GATase"/>
    <property type="match status" value="1"/>
</dbReference>
<evidence type="ECO:0000313" key="12">
    <source>
        <dbReference type="Proteomes" id="UP000180175"/>
    </source>
</evidence>
<dbReference type="AlphaFoldDB" id="A0A1S2L9W8"/>
<comment type="pathway">
    <text evidence="8">Pyrimidine metabolism; UMP biosynthesis via de novo pathway; (S)-dihydroorotate from bicarbonate: step 1/3.</text>
</comment>
<dbReference type="Gene3D" id="3.40.50.880">
    <property type="match status" value="1"/>
</dbReference>
<evidence type="ECO:0000256" key="1">
    <source>
        <dbReference type="ARBA" id="ARBA00005077"/>
    </source>
</evidence>
<evidence type="ECO:0000256" key="6">
    <source>
        <dbReference type="ARBA" id="ARBA00022962"/>
    </source>
</evidence>
<feature type="active site" evidence="8">
    <location>
        <position position="328"/>
    </location>
</feature>
<dbReference type="PRINTS" id="PR00097">
    <property type="entry name" value="ANTSNTHASEII"/>
</dbReference>
<comment type="pathway">
    <text evidence="1 8">Amino-acid biosynthesis; L-arginine biosynthesis; carbamoyl phosphate from bicarbonate: step 1/1.</text>
</comment>
<feature type="binding site" evidence="8">
    <location>
        <position position="247"/>
    </location>
    <ligand>
        <name>L-glutamine</name>
        <dbReference type="ChEBI" id="CHEBI:58359"/>
    </ligand>
</feature>
<dbReference type="OrthoDB" id="9804328at2"/>
<keyword evidence="12" id="KW-1185">Reference proteome</keyword>
<keyword evidence="6 8" id="KW-0315">Glutamine amidotransferase</keyword>
<dbReference type="GO" id="GO:0044205">
    <property type="term" value="P:'de novo' UMP biosynthetic process"/>
    <property type="evidence" value="ECO:0007669"/>
    <property type="project" value="UniProtKB-UniRule"/>
</dbReference>
<dbReference type="KEGG" id="aia:AWH56_015500"/>
<feature type="binding site" evidence="8">
    <location>
        <position position="218"/>
    </location>
    <ligand>
        <name>L-glutamine</name>
        <dbReference type="ChEBI" id="CHEBI:58359"/>
    </ligand>
</feature>
<comment type="function">
    <text evidence="8">Small subunit of the glutamine-dependent carbamoyl phosphate synthetase (CPSase). CPSase catalyzes the formation of carbamoyl phosphate from the ammonia moiety of glutamine, carbonate, and phosphate donated by ATP, constituting the first step of 2 biosynthetic pathways, one leading to arginine and/or urea and the other to pyrimidine nucleotides. The small subunit (glutamine amidotransferase) binds and cleaves glutamine to supply the large subunit with the substrate ammonia.</text>
</comment>
<feature type="active site" description="Nucleophile" evidence="8">
    <location>
        <position position="243"/>
    </location>
</feature>
<dbReference type="InterPro" id="IPR002474">
    <property type="entry name" value="CarbamoylP_synth_ssu_N"/>
</dbReference>
<dbReference type="PROSITE" id="PS51273">
    <property type="entry name" value="GATASE_TYPE_1"/>
    <property type="match status" value="1"/>
</dbReference>
<dbReference type="Proteomes" id="UP000180175">
    <property type="component" value="Chromosome"/>
</dbReference>
<dbReference type="EC" id="6.3.5.5" evidence="8"/>
<dbReference type="EMBL" id="CP063356">
    <property type="protein sequence ID" value="QOY34136.1"/>
    <property type="molecule type" value="Genomic_DNA"/>
</dbReference>
<dbReference type="InterPro" id="IPR050472">
    <property type="entry name" value="Anth_synth/Amidotransfase"/>
</dbReference>